<proteinExistence type="predicted"/>
<dbReference type="Proteomes" id="UP000077856">
    <property type="component" value="Chromosome"/>
</dbReference>
<name>A0A160MB74_9BACI</name>
<feature type="transmembrane region" description="Helical" evidence="1">
    <location>
        <begin position="37"/>
        <end position="53"/>
    </location>
</feature>
<evidence type="ECO:0000313" key="2">
    <source>
        <dbReference type="EMBL" id="AND40076.1"/>
    </source>
</evidence>
<keyword evidence="1" id="KW-0812">Transmembrane</keyword>
<feature type="transmembrane region" description="Helical" evidence="1">
    <location>
        <begin position="7"/>
        <end position="31"/>
    </location>
</feature>
<evidence type="ECO:0000256" key="1">
    <source>
        <dbReference type="SAM" id="Phobius"/>
    </source>
</evidence>
<dbReference type="eggNOG" id="ENOG5030D8A">
    <property type="taxonomic scope" value="Bacteria"/>
</dbReference>
<gene>
    <name evidence="2" type="ORF">A361_13290</name>
</gene>
<keyword evidence="1" id="KW-0472">Membrane</keyword>
<reference evidence="2 3" key="1">
    <citation type="submission" date="2016-04" db="EMBL/GenBank/DDBJ databases">
        <title>Complete genome sequence of Bacillus oceanisediminis strain 2691.</title>
        <authorList>
            <person name="Jeong H."/>
            <person name="Kim H.J."/>
            <person name="Lee D.-W."/>
        </authorList>
    </citation>
    <scope>NUCLEOTIDE SEQUENCE [LARGE SCALE GENOMIC DNA]</scope>
    <source>
        <strain evidence="2 3">2691</strain>
    </source>
</reference>
<accession>A0A160MB74</accession>
<dbReference type="RefSeq" id="WP_009334494.1">
    <property type="nucleotide sequence ID" value="NZ_CP015506.1"/>
</dbReference>
<dbReference type="EMBL" id="CP015506">
    <property type="protein sequence ID" value="AND40076.1"/>
    <property type="molecule type" value="Genomic_DNA"/>
</dbReference>
<dbReference type="KEGG" id="bon:A361_13290"/>
<evidence type="ECO:0000313" key="3">
    <source>
        <dbReference type="Proteomes" id="UP000077856"/>
    </source>
</evidence>
<keyword evidence="1" id="KW-1133">Transmembrane helix</keyword>
<organism evidence="2 3">
    <name type="scientific">Cytobacillus oceanisediminis 2691</name>
    <dbReference type="NCBI Taxonomy" id="1196031"/>
    <lineage>
        <taxon>Bacteria</taxon>
        <taxon>Bacillati</taxon>
        <taxon>Bacillota</taxon>
        <taxon>Bacilli</taxon>
        <taxon>Bacillales</taxon>
        <taxon>Bacillaceae</taxon>
        <taxon>Cytobacillus</taxon>
    </lineage>
</organism>
<protein>
    <submittedName>
        <fullName evidence="2">Uncharacterized protein</fullName>
    </submittedName>
</protein>
<sequence>MVRQKKFWVWALLFFILESILAAGISFFLHFPLLDTIAYSSFILFALSLFAFSQDDAWTNNVIAD</sequence>
<dbReference type="AlphaFoldDB" id="A0A160MB74"/>